<evidence type="ECO:0000313" key="5">
    <source>
        <dbReference type="Proteomes" id="UP000182945"/>
    </source>
</evidence>
<dbReference type="InterPro" id="IPR007157">
    <property type="entry name" value="PspA_VIPP1"/>
</dbReference>
<dbReference type="AlphaFoldDB" id="A0AAC9J1L5"/>
<dbReference type="PANTHER" id="PTHR31088:SF6">
    <property type="entry name" value="PHAGE SHOCK PROTEIN A"/>
    <property type="match status" value="1"/>
</dbReference>
<evidence type="ECO:0000313" key="6">
    <source>
        <dbReference type="Proteomes" id="UP000621631"/>
    </source>
</evidence>
<evidence type="ECO:0000256" key="2">
    <source>
        <dbReference type="SAM" id="Coils"/>
    </source>
</evidence>
<organism evidence="3 5">
    <name type="scientific">Virgibacillus halodenitrificans</name>
    <name type="common">Bacillus halodenitrificans</name>
    <dbReference type="NCBI Taxonomy" id="1482"/>
    <lineage>
        <taxon>Bacteria</taxon>
        <taxon>Bacillati</taxon>
        <taxon>Bacillota</taxon>
        <taxon>Bacilli</taxon>
        <taxon>Bacillales</taxon>
        <taxon>Bacillaceae</taxon>
        <taxon>Virgibacillus</taxon>
    </lineage>
</organism>
<dbReference type="Proteomes" id="UP000182945">
    <property type="component" value="Chromosome"/>
</dbReference>
<accession>A0AAC9J1L5</accession>
<feature type="coiled-coil region" evidence="2">
    <location>
        <begin position="32"/>
        <end position="138"/>
    </location>
</feature>
<name>A0AAC9J1L5_VIRHA</name>
<protein>
    <submittedName>
        <fullName evidence="3">Modulator protein</fullName>
    </submittedName>
    <submittedName>
        <fullName evidence="4">PspA/IM30 family protein</fullName>
    </submittedName>
</protein>
<keyword evidence="6" id="KW-1185">Reference proteome</keyword>
<sequence>MTSIFTRIKNSITTDLHHLMDQKEQRNPIAALNHYLRQSEQEKEKVRKLVDRQYKLKEEFTKEYIQAKDMAEKRLRQASIAEKAEEQQMYEFAIKEHEEYQLRADRMKASYEEAAKQLETLEQKYEEMKHKLKDMHLRRMELMGRENIAKANYQMNKVVDSSAEKPYSKFAEMEGYIEGLEYKVNSAYYRTTFDSKIAKLEKEMEGKMEKEKESVE</sequence>
<comment type="similarity">
    <text evidence="1">Belongs to the PspA/Vipp/IM30 family.</text>
</comment>
<proteinExistence type="inferred from homology"/>
<evidence type="ECO:0000313" key="4">
    <source>
        <dbReference type="EMBL" id="MBD1223343.1"/>
    </source>
</evidence>
<dbReference type="KEGG" id="vhl:BME96_12835"/>
<dbReference type="GeneID" id="71515290"/>
<reference evidence="4 6" key="2">
    <citation type="submission" date="2020-09" db="EMBL/GenBank/DDBJ databases">
        <title>Draft Genome Sequences of Oil-Oxidizing Bacteria Halomonas titanicae, Marinobacter lutaoensis, and Virgibacillus halodenitrificans Isolated from Highly Saline Environments.</title>
        <authorList>
            <person name="Grouzdev D.S."/>
            <person name="Sokolova D.S."/>
            <person name="Semenova E.M."/>
            <person name="Borzenkov I.A."/>
            <person name="Bidzhieva S.K."/>
            <person name="Poltaraus A.B."/>
            <person name="Nazina T.N."/>
        </authorList>
    </citation>
    <scope>NUCLEOTIDE SEQUENCE [LARGE SCALE GENOMIC DNA]</scope>
    <source>
        <strain evidence="4 6">VKM B-3472D</strain>
    </source>
</reference>
<dbReference type="Pfam" id="PF04012">
    <property type="entry name" value="PspA_IM30"/>
    <property type="match status" value="1"/>
</dbReference>
<dbReference type="RefSeq" id="WP_019377610.1">
    <property type="nucleotide sequence ID" value="NZ_CP017962.1"/>
</dbReference>
<dbReference type="PANTHER" id="PTHR31088">
    <property type="entry name" value="MEMBRANE-ASSOCIATED PROTEIN VIPP1, CHLOROPLASTIC"/>
    <property type="match status" value="1"/>
</dbReference>
<evidence type="ECO:0000313" key="3">
    <source>
        <dbReference type="EMBL" id="APC49024.1"/>
    </source>
</evidence>
<keyword evidence="2" id="KW-0175">Coiled coil</keyword>
<dbReference type="Proteomes" id="UP000621631">
    <property type="component" value="Unassembled WGS sequence"/>
</dbReference>
<dbReference type="EMBL" id="JACWEZ010000006">
    <property type="protein sequence ID" value="MBD1223343.1"/>
    <property type="molecule type" value="Genomic_DNA"/>
</dbReference>
<evidence type="ECO:0000256" key="1">
    <source>
        <dbReference type="ARBA" id="ARBA00043985"/>
    </source>
</evidence>
<dbReference type="EMBL" id="CP017962">
    <property type="protein sequence ID" value="APC49024.1"/>
    <property type="molecule type" value="Genomic_DNA"/>
</dbReference>
<reference evidence="3 5" key="1">
    <citation type="submission" date="2016-11" db="EMBL/GenBank/DDBJ databases">
        <title>Complete genome sequencing of Virgibacillus halodenitrificans PDB-F2.</title>
        <authorList>
            <person name="Sun Z."/>
            <person name="Zhou Y."/>
            <person name="Li H."/>
        </authorList>
    </citation>
    <scope>NUCLEOTIDE SEQUENCE [LARGE SCALE GENOMIC DNA]</scope>
    <source>
        <strain evidence="3 5">PDB-F2</strain>
    </source>
</reference>
<gene>
    <name evidence="3" type="ORF">BME96_12835</name>
    <name evidence="4" type="ORF">IC602_12125</name>
</gene>